<evidence type="ECO:0000256" key="1">
    <source>
        <dbReference type="SAM" id="Phobius"/>
    </source>
</evidence>
<dbReference type="Pfam" id="PF21758">
    <property type="entry name" value="PAC_bac"/>
    <property type="match status" value="1"/>
</dbReference>
<dbReference type="KEGG" id="blr:BRLA_c040260"/>
<dbReference type="AlphaFoldDB" id="A0A075RAR1"/>
<keyword evidence="4" id="KW-1185">Reference proteome</keyword>
<dbReference type="EMBL" id="CP007806">
    <property type="protein sequence ID" value="AIG28303.1"/>
    <property type="molecule type" value="Genomic_DNA"/>
</dbReference>
<dbReference type="Proteomes" id="UP000005850">
    <property type="component" value="Chromosome"/>
</dbReference>
<organism evidence="3 4">
    <name type="scientific">Brevibacillus laterosporus LMG 15441</name>
    <dbReference type="NCBI Taxonomy" id="1042163"/>
    <lineage>
        <taxon>Bacteria</taxon>
        <taxon>Bacillati</taxon>
        <taxon>Bacillota</taxon>
        <taxon>Bacilli</taxon>
        <taxon>Bacillales</taxon>
        <taxon>Paenibacillaceae</taxon>
        <taxon>Brevibacillus</taxon>
    </lineage>
</organism>
<keyword evidence="1" id="KW-0812">Transmembrane</keyword>
<sequence>MKKRPFNIEVRRQMMGDDIVYLIGGGVVHIGAVATAYWQDEQVKVELITLPGHKEDQLALECASLACEHQKCTVTAIVGIHIDQASKEEIMLAVKTAREAMHEELFGETK</sequence>
<protein>
    <recommendedName>
        <fullName evidence="2">Prenylated flavin chaperone LpdD-like domain-containing protein</fullName>
    </recommendedName>
</protein>
<dbReference type="RefSeq" id="WP_003334708.1">
    <property type="nucleotide sequence ID" value="NZ_CP007806.1"/>
</dbReference>
<proteinExistence type="predicted"/>
<accession>A0A075RAR1</accession>
<feature type="domain" description="Prenylated flavin chaperone LpdD-like" evidence="2">
    <location>
        <begin position="3"/>
        <end position="103"/>
    </location>
</feature>
<dbReference type="eggNOG" id="ENOG503365X">
    <property type="taxonomic scope" value="Bacteria"/>
</dbReference>
<name>A0A075RAR1_BRELA</name>
<dbReference type="InterPro" id="IPR048844">
    <property type="entry name" value="LpdD_chaperone-like"/>
</dbReference>
<gene>
    <name evidence="3" type="ORF">BRLA_c040260</name>
</gene>
<dbReference type="HOGENOM" id="CLU_139132_2_0_9"/>
<evidence type="ECO:0000313" key="3">
    <source>
        <dbReference type="EMBL" id="AIG28303.1"/>
    </source>
</evidence>
<dbReference type="STRING" id="1042163.BRLA_c040260"/>
<evidence type="ECO:0000259" key="2">
    <source>
        <dbReference type="Pfam" id="PF21758"/>
    </source>
</evidence>
<keyword evidence="1" id="KW-0472">Membrane</keyword>
<evidence type="ECO:0000313" key="4">
    <source>
        <dbReference type="Proteomes" id="UP000005850"/>
    </source>
</evidence>
<feature type="transmembrane region" description="Helical" evidence="1">
    <location>
        <begin position="20"/>
        <end position="38"/>
    </location>
</feature>
<reference evidence="3 4" key="1">
    <citation type="journal article" date="2011" name="J. Bacteriol.">
        <title>Genome sequence of Brevibacillus laterosporus LMG 15441, a pathogen of invertebrates.</title>
        <authorList>
            <person name="Djukic M."/>
            <person name="Poehlein A."/>
            <person name="Thurmer A."/>
            <person name="Daniel R."/>
        </authorList>
    </citation>
    <scope>NUCLEOTIDE SEQUENCE [LARGE SCALE GENOMIC DNA]</scope>
    <source>
        <strain evidence="3 4">LMG 15441</strain>
    </source>
</reference>
<keyword evidence="1" id="KW-1133">Transmembrane helix</keyword>